<feature type="transmembrane region" description="Helical" evidence="9">
    <location>
        <begin position="227"/>
        <end position="248"/>
    </location>
</feature>
<keyword evidence="4" id="KW-1003">Cell membrane</keyword>
<evidence type="ECO:0000256" key="1">
    <source>
        <dbReference type="ARBA" id="ARBA00004651"/>
    </source>
</evidence>
<evidence type="ECO:0000256" key="7">
    <source>
        <dbReference type="ARBA" id="ARBA00023136"/>
    </source>
</evidence>
<dbReference type="Pfam" id="PF13520">
    <property type="entry name" value="AA_permease_2"/>
    <property type="match status" value="1"/>
</dbReference>
<gene>
    <name evidence="10" type="primary">yjdE</name>
    <name evidence="10" type="ORF">FRZ61_07390</name>
</gene>
<protein>
    <recommendedName>
        <fullName evidence="3">Arginine/agmatine antiporter</fullName>
    </recommendedName>
</protein>
<dbReference type="PANTHER" id="PTHR42770:SF18">
    <property type="entry name" value="ARGININE_AGMATINE ANTIPORTER"/>
    <property type="match status" value="1"/>
</dbReference>
<dbReference type="RefSeq" id="WP_151115034.1">
    <property type="nucleotide sequence ID" value="NZ_CP042582.1"/>
</dbReference>
<dbReference type="InterPro" id="IPR002293">
    <property type="entry name" value="AA/rel_permease1"/>
</dbReference>
<name>A0A5J6MTZ5_9PROT</name>
<dbReference type="PANTHER" id="PTHR42770">
    <property type="entry name" value="AMINO ACID TRANSPORTER-RELATED"/>
    <property type="match status" value="1"/>
</dbReference>
<dbReference type="OrthoDB" id="9762947at2"/>
<dbReference type="InterPro" id="IPR050367">
    <property type="entry name" value="APC_superfamily"/>
</dbReference>
<keyword evidence="7 9" id="KW-0472">Membrane</keyword>
<feature type="transmembrane region" description="Helical" evidence="9">
    <location>
        <begin position="89"/>
        <end position="114"/>
    </location>
</feature>
<keyword evidence="11" id="KW-1185">Reference proteome</keyword>
<dbReference type="AlphaFoldDB" id="A0A5J6MTZ5"/>
<proteinExistence type="inferred from homology"/>
<evidence type="ECO:0000313" key="11">
    <source>
        <dbReference type="Proteomes" id="UP000325797"/>
    </source>
</evidence>
<evidence type="ECO:0000256" key="8">
    <source>
        <dbReference type="ARBA" id="ARBA00045636"/>
    </source>
</evidence>
<dbReference type="Proteomes" id="UP000325797">
    <property type="component" value="Chromosome"/>
</dbReference>
<reference evidence="10 11" key="1">
    <citation type="submission" date="2019-08" db="EMBL/GenBank/DDBJ databases">
        <title>Hyperibacter terrae gen. nov., sp. nov. and Hyperibacter viscosus sp. nov., two new members in the family Rhodospirillaceae isolated from the rhizosphere of Hypericum perforatum.</title>
        <authorList>
            <person name="Noviana Z."/>
        </authorList>
    </citation>
    <scope>NUCLEOTIDE SEQUENCE [LARGE SCALE GENOMIC DNA]</scope>
    <source>
        <strain evidence="10 11">R5959</strain>
    </source>
</reference>
<dbReference type="GO" id="GO:0022857">
    <property type="term" value="F:transmembrane transporter activity"/>
    <property type="evidence" value="ECO:0007669"/>
    <property type="project" value="InterPro"/>
</dbReference>
<dbReference type="EMBL" id="CP042582">
    <property type="protein sequence ID" value="QEX20819.1"/>
    <property type="molecule type" value="Genomic_DNA"/>
</dbReference>
<evidence type="ECO:0000256" key="5">
    <source>
        <dbReference type="ARBA" id="ARBA00022692"/>
    </source>
</evidence>
<dbReference type="GO" id="GO:0005886">
    <property type="term" value="C:plasma membrane"/>
    <property type="evidence" value="ECO:0007669"/>
    <property type="project" value="UniProtKB-SubCell"/>
</dbReference>
<evidence type="ECO:0000313" key="10">
    <source>
        <dbReference type="EMBL" id="QEX20819.1"/>
    </source>
</evidence>
<feature type="transmembrane region" description="Helical" evidence="9">
    <location>
        <begin position="120"/>
        <end position="140"/>
    </location>
</feature>
<keyword evidence="6 9" id="KW-1133">Transmembrane helix</keyword>
<feature type="transmembrane region" description="Helical" evidence="9">
    <location>
        <begin position="152"/>
        <end position="171"/>
    </location>
</feature>
<dbReference type="PIRSF" id="PIRSF006060">
    <property type="entry name" value="AA_transporter"/>
    <property type="match status" value="1"/>
</dbReference>
<dbReference type="Gene3D" id="1.20.1740.10">
    <property type="entry name" value="Amino acid/polyamine transporter I"/>
    <property type="match status" value="1"/>
</dbReference>
<feature type="transmembrane region" description="Helical" evidence="9">
    <location>
        <begin position="191"/>
        <end position="215"/>
    </location>
</feature>
<evidence type="ECO:0000256" key="9">
    <source>
        <dbReference type="SAM" id="Phobius"/>
    </source>
</evidence>
<keyword evidence="5 9" id="KW-0812">Transmembrane</keyword>
<feature type="transmembrane region" description="Helical" evidence="9">
    <location>
        <begin position="383"/>
        <end position="400"/>
    </location>
</feature>
<feature type="transmembrane region" description="Helical" evidence="9">
    <location>
        <begin position="406"/>
        <end position="426"/>
    </location>
</feature>
<feature type="transmembrane region" description="Helical" evidence="9">
    <location>
        <begin position="320"/>
        <end position="341"/>
    </location>
</feature>
<evidence type="ECO:0000256" key="6">
    <source>
        <dbReference type="ARBA" id="ARBA00022989"/>
    </source>
</evidence>
<comment type="subcellular location">
    <subcellularLocation>
        <location evidence="1">Cell membrane</location>
        <topology evidence="1">Multi-pass membrane protein</topology>
    </subcellularLocation>
</comment>
<organism evidence="10 11">
    <name type="scientific">Hypericibacter adhaerens</name>
    <dbReference type="NCBI Taxonomy" id="2602016"/>
    <lineage>
        <taxon>Bacteria</taxon>
        <taxon>Pseudomonadati</taxon>
        <taxon>Pseudomonadota</taxon>
        <taxon>Alphaproteobacteria</taxon>
        <taxon>Rhodospirillales</taxon>
        <taxon>Dongiaceae</taxon>
        <taxon>Hypericibacter</taxon>
    </lineage>
</organism>
<evidence type="ECO:0000256" key="2">
    <source>
        <dbReference type="ARBA" id="ARBA00008220"/>
    </source>
</evidence>
<evidence type="ECO:0000256" key="4">
    <source>
        <dbReference type="ARBA" id="ARBA00022475"/>
    </source>
</evidence>
<evidence type="ECO:0000256" key="3">
    <source>
        <dbReference type="ARBA" id="ARBA00021069"/>
    </source>
</evidence>
<feature type="transmembrane region" description="Helical" evidence="9">
    <location>
        <begin position="9"/>
        <end position="29"/>
    </location>
</feature>
<comment type="function">
    <text evidence="8">Major component of the acid-resistance (AR) system allowing enteric pathogens to survive the acidic environment in the stomach. Exchanges extracellular arginine for its intracellular decarboxylation product agmatine (Agm) thereby expelling intracellular protons. Probably undergoes several conformational states in order to translocate the substrate across the membrane; keeps the substrate accessible to only 1 side of the membrane at a time by opening and closing 3 membrane-internal gates.</text>
</comment>
<dbReference type="KEGG" id="hadh:FRZ61_07390"/>
<feature type="transmembrane region" description="Helical" evidence="9">
    <location>
        <begin position="347"/>
        <end position="371"/>
    </location>
</feature>
<feature type="transmembrane region" description="Helical" evidence="9">
    <location>
        <begin position="268"/>
        <end position="294"/>
    </location>
</feature>
<accession>A0A5J6MTZ5</accession>
<comment type="similarity">
    <text evidence="2">Belongs to the amino acid-polyamine-organocation (APC) superfamily. Basic amino acid/polyamine antiporter (APA) (TC 2.A.3.2) family.</text>
</comment>
<feature type="transmembrane region" description="Helical" evidence="9">
    <location>
        <begin position="35"/>
        <end position="59"/>
    </location>
</feature>
<sequence length="449" mass="46620">MSSSARQIGLFPATMLVAGNMIGAGIFMMPTVMASIGGIASLGWLVTAPGAFIMGYMFARLGRVSPKAGGPYAYAREALGDFAGFQCNLLYWFSNVVANIAIATSMTGYIAVFFPALRVPLIGACATVVVVWLSAFLNMIGPRLVTRFETVTTLLGIGPIALVGIGGWLFFDPEIFRTGWNPAGLGEFHAISAAVSIMFWSFMGVESASVAAAVVKDPEKNIGRATLLGVLIAALVYVLSTTAIMGIIPNDALRHSTAPFADAAMRALGPVGGTFITLCAIVKASGCLGGWTLINAETALATAKDGLFPAMFARTDSRGVPVLGLVIVSIIMSAIVFATVSPSIGETFMVLADIAVLLVLTPYIFAAVSIAHYVQAKVVTRSFIWVGLITIAYCLAVIVASAGTAVAVSMALGLATAPLFRVFLAFGGNNGNGPAKPVVIDQDQARSAL</sequence>